<dbReference type="RefSeq" id="WP_378972643.1">
    <property type="nucleotide sequence ID" value="NZ_JBHTBJ010000021.1"/>
</dbReference>
<name>A0ABW2HX10_9ACTN</name>
<dbReference type="EMBL" id="JBHTBJ010000021">
    <property type="protein sequence ID" value="MFC7277276.1"/>
    <property type="molecule type" value="Genomic_DNA"/>
</dbReference>
<protein>
    <submittedName>
        <fullName evidence="1">Uncharacterized protein</fullName>
    </submittedName>
</protein>
<organism evidence="1 2">
    <name type="scientific">Paractinoplanes rhizophilus</name>
    <dbReference type="NCBI Taxonomy" id="1416877"/>
    <lineage>
        <taxon>Bacteria</taxon>
        <taxon>Bacillati</taxon>
        <taxon>Actinomycetota</taxon>
        <taxon>Actinomycetes</taxon>
        <taxon>Micromonosporales</taxon>
        <taxon>Micromonosporaceae</taxon>
        <taxon>Paractinoplanes</taxon>
    </lineage>
</organism>
<dbReference type="Proteomes" id="UP001596548">
    <property type="component" value="Unassembled WGS sequence"/>
</dbReference>
<dbReference type="Gene3D" id="1.20.1290.10">
    <property type="entry name" value="AhpD-like"/>
    <property type="match status" value="1"/>
</dbReference>
<evidence type="ECO:0000313" key="2">
    <source>
        <dbReference type="Proteomes" id="UP001596548"/>
    </source>
</evidence>
<comment type="caution">
    <text evidence="1">The sequence shown here is derived from an EMBL/GenBank/DDBJ whole genome shotgun (WGS) entry which is preliminary data.</text>
</comment>
<sequence>MPDEKRTAYEALVDRIRRGPGGTTADQRAHAFENAGVGSAMDPLLAKVAASPARITDADFDAARAAGLSEDQLFELVIASAVGQSTRMYDAALAALDEAAG</sequence>
<dbReference type="SUPFAM" id="SSF69118">
    <property type="entry name" value="AhpD-like"/>
    <property type="match status" value="1"/>
</dbReference>
<reference evidence="2" key="1">
    <citation type="journal article" date="2019" name="Int. J. Syst. Evol. Microbiol.">
        <title>The Global Catalogue of Microorganisms (GCM) 10K type strain sequencing project: providing services to taxonomists for standard genome sequencing and annotation.</title>
        <authorList>
            <consortium name="The Broad Institute Genomics Platform"/>
            <consortium name="The Broad Institute Genome Sequencing Center for Infectious Disease"/>
            <person name="Wu L."/>
            <person name="Ma J."/>
        </authorList>
    </citation>
    <scope>NUCLEOTIDE SEQUENCE [LARGE SCALE GENOMIC DNA]</scope>
    <source>
        <strain evidence="2">XZYJT-10</strain>
    </source>
</reference>
<gene>
    <name evidence="1" type="ORF">ACFQS1_25065</name>
</gene>
<accession>A0ABW2HX10</accession>
<proteinExistence type="predicted"/>
<dbReference type="InterPro" id="IPR029032">
    <property type="entry name" value="AhpD-like"/>
</dbReference>
<keyword evidence="2" id="KW-1185">Reference proteome</keyword>
<evidence type="ECO:0000313" key="1">
    <source>
        <dbReference type="EMBL" id="MFC7277276.1"/>
    </source>
</evidence>